<dbReference type="GO" id="GO:0008081">
    <property type="term" value="F:phosphoric diester hydrolase activity"/>
    <property type="evidence" value="ECO:0007669"/>
    <property type="project" value="InterPro"/>
</dbReference>
<proteinExistence type="predicted"/>
<comment type="caution">
    <text evidence="2">The sequence shown here is derived from an EMBL/GenBank/DDBJ whole genome shotgun (WGS) entry which is preliminary data.</text>
</comment>
<name>A0A7Y6I925_9ACTN</name>
<feature type="signal peptide" evidence="1">
    <location>
        <begin position="1"/>
        <end position="26"/>
    </location>
</feature>
<keyword evidence="3" id="KW-1185">Reference proteome</keyword>
<feature type="chain" id="PRO_5030582185" description="Phosphatidylinositol diacylglycerol-lyase" evidence="1">
    <location>
        <begin position="27"/>
        <end position="472"/>
    </location>
</feature>
<evidence type="ECO:0000256" key="1">
    <source>
        <dbReference type="SAM" id="SignalP"/>
    </source>
</evidence>
<dbReference type="RefSeq" id="WP_175591396.1">
    <property type="nucleotide sequence ID" value="NZ_JABWGN010000008.1"/>
</dbReference>
<dbReference type="GO" id="GO:0006629">
    <property type="term" value="P:lipid metabolic process"/>
    <property type="evidence" value="ECO:0007669"/>
    <property type="project" value="InterPro"/>
</dbReference>
<accession>A0A7Y6I925</accession>
<evidence type="ECO:0000313" key="2">
    <source>
        <dbReference type="EMBL" id="NUW33937.1"/>
    </source>
</evidence>
<evidence type="ECO:0008006" key="4">
    <source>
        <dbReference type="Google" id="ProtNLM"/>
    </source>
</evidence>
<organism evidence="2 3">
    <name type="scientific">Nonomuraea montanisoli</name>
    <dbReference type="NCBI Taxonomy" id="2741721"/>
    <lineage>
        <taxon>Bacteria</taxon>
        <taxon>Bacillati</taxon>
        <taxon>Actinomycetota</taxon>
        <taxon>Actinomycetes</taxon>
        <taxon>Streptosporangiales</taxon>
        <taxon>Streptosporangiaceae</taxon>
        <taxon>Nonomuraea</taxon>
    </lineage>
</organism>
<sequence>MTRSRALLPMAAVAASVLLTGGTAQADADVPLPSAIFRATHNSYSGDIGGARKSLTYQLDHGVRFVELDVHDNGYASARDYAVGHDSPGNQVDHAGNPASNLLRDWLGVVDAWSAQHPAAAPVVVMLDLKDDLTDNPSFAAGNLAALNRELTSAFGPRLLRAEDYPASPPTVDALRGRVLPLLSGDGKSRAEYKRDLGHNPAIAINAKGQVVEVHDSGAGVLWYWTGTYADGRVTWRRHGRYDTGQTPAVALNDNGDLVEVHQSQSTTTLWYRVGRLDADGEITWSSSRQYDNGVQPTVAFTDPAGTRLREIHRSQSNSQNWTWDGVLDTGASAVSWTGNAKTSDARFDKTTSVRGTSRVRVWTGADGPTPAQTLRVDTDRFAGDRIRYPQTAFVEYQKGDSSELQQGALFYGAPATESAFIVSARQAGRLVRGWDFDSASRATTPLANHPATNHPYDAWYENLLTQSGAVQ</sequence>
<dbReference type="InterPro" id="IPR017946">
    <property type="entry name" value="PLC-like_Pdiesterase_TIM-brl"/>
</dbReference>
<gene>
    <name evidence="2" type="ORF">HTZ77_21240</name>
</gene>
<dbReference type="Proteomes" id="UP000586042">
    <property type="component" value="Unassembled WGS sequence"/>
</dbReference>
<dbReference type="AlphaFoldDB" id="A0A7Y6I925"/>
<protein>
    <recommendedName>
        <fullName evidence="4">Phosphatidylinositol diacylglycerol-lyase</fullName>
    </recommendedName>
</protein>
<evidence type="ECO:0000313" key="3">
    <source>
        <dbReference type="Proteomes" id="UP000586042"/>
    </source>
</evidence>
<dbReference type="SUPFAM" id="SSF51695">
    <property type="entry name" value="PLC-like phosphodiesterases"/>
    <property type="match status" value="1"/>
</dbReference>
<keyword evidence="1" id="KW-0732">Signal</keyword>
<dbReference type="EMBL" id="JABWGN010000008">
    <property type="protein sequence ID" value="NUW33937.1"/>
    <property type="molecule type" value="Genomic_DNA"/>
</dbReference>
<reference evidence="2 3" key="1">
    <citation type="submission" date="2020-06" db="EMBL/GenBank/DDBJ databases">
        <title>Nonomuraea sp. SMC257, a novel actinomycete isolated from soil.</title>
        <authorList>
            <person name="Chanama M."/>
        </authorList>
    </citation>
    <scope>NUCLEOTIDE SEQUENCE [LARGE SCALE GENOMIC DNA]</scope>
    <source>
        <strain evidence="2 3">SMC257</strain>
    </source>
</reference>
<dbReference type="Gene3D" id="3.20.20.190">
    <property type="entry name" value="Phosphatidylinositol (PI) phosphodiesterase"/>
    <property type="match status" value="1"/>
</dbReference>